<dbReference type="CDD" id="cd00130">
    <property type="entry name" value="PAS"/>
    <property type="match status" value="1"/>
</dbReference>
<dbReference type="SUPFAM" id="SSF55874">
    <property type="entry name" value="ATPase domain of HSP90 chaperone/DNA topoisomerase II/histidine kinase"/>
    <property type="match status" value="1"/>
</dbReference>
<name>A0A7G5XKY1_9BACT</name>
<dbReference type="CDD" id="cd16917">
    <property type="entry name" value="HATPase_UhpB-NarQ-NarX-like"/>
    <property type="match status" value="1"/>
</dbReference>
<keyword evidence="3" id="KW-0902">Two-component regulatory system</keyword>
<dbReference type="GO" id="GO:0016301">
    <property type="term" value="F:kinase activity"/>
    <property type="evidence" value="ECO:0007669"/>
    <property type="project" value="UniProtKB-KW"/>
</dbReference>
<dbReference type="PANTHER" id="PTHR24421:SF59">
    <property type="entry name" value="OXYGEN SENSOR HISTIDINE KINASE NREB"/>
    <property type="match status" value="1"/>
</dbReference>
<dbReference type="Gene3D" id="3.30.450.20">
    <property type="entry name" value="PAS domain"/>
    <property type="match status" value="1"/>
</dbReference>
<dbReference type="InterPro" id="IPR013655">
    <property type="entry name" value="PAS_fold_3"/>
</dbReference>
<dbReference type="Proteomes" id="UP000515344">
    <property type="component" value="Chromosome"/>
</dbReference>
<dbReference type="PROSITE" id="PS50112">
    <property type="entry name" value="PAS"/>
    <property type="match status" value="1"/>
</dbReference>
<dbReference type="SMART" id="SM00091">
    <property type="entry name" value="PAS"/>
    <property type="match status" value="1"/>
</dbReference>
<gene>
    <name evidence="6" type="ORF">H4075_08125</name>
</gene>
<dbReference type="Pfam" id="PF02518">
    <property type="entry name" value="HATPase_c"/>
    <property type="match status" value="1"/>
</dbReference>
<dbReference type="InterPro" id="IPR035965">
    <property type="entry name" value="PAS-like_dom_sf"/>
</dbReference>
<keyword evidence="1" id="KW-0808">Transferase</keyword>
<evidence type="ECO:0000256" key="2">
    <source>
        <dbReference type="ARBA" id="ARBA00022777"/>
    </source>
</evidence>
<dbReference type="PROSITE" id="PS50113">
    <property type="entry name" value="PAC"/>
    <property type="match status" value="1"/>
</dbReference>
<keyword evidence="7" id="KW-1185">Reference proteome</keyword>
<evidence type="ECO:0000259" key="4">
    <source>
        <dbReference type="PROSITE" id="PS50112"/>
    </source>
</evidence>
<dbReference type="InterPro" id="IPR036890">
    <property type="entry name" value="HATPase_C_sf"/>
</dbReference>
<feature type="domain" description="PAS" evidence="4">
    <location>
        <begin position="8"/>
        <end position="78"/>
    </location>
</feature>
<evidence type="ECO:0000256" key="1">
    <source>
        <dbReference type="ARBA" id="ARBA00022679"/>
    </source>
</evidence>
<dbReference type="Gene3D" id="3.30.565.10">
    <property type="entry name" value="Histidine kinase-like ATPase, C-terminal domain"/>
    <property type="match status" value="1"/>
</dbReference>
<dbReference type="PANTHER" id="PTHR24421">
    <property type="entry name" value="NITRATE/NITRITE SENSOR PROTEIN NARX-RELATED"/>
    <property type="match status" value="1"/>
</dbReference>
<dbReference type="InterPro" id="IPR000700">
    <property type="entry name" value="PAS-assoc_C"/>
</dbReference>
<evidence type="ECO:0000313" key="6">
    <source>
        <dbReference type="EMBL" id="QNA46134.1"/>
    </source>
</evidence>
<dbReference type="InterPro" id="IPR003594">
    <property type="entry name" value="HATPase_dom"/>
</dbReference>
<reference evidence="7" key="1">
    <citation type="submission" date="2020-08" db="EMBL/GenBank/DDBJ databases">
        <title>Lacibacter sp. S13-6-6 genome sequencing.</title>
        <authorList>
            <person name="Jin L."/>
        </authorList>
    </citation>
    <scope>NUCLEOTIDE SEQUENCE [LARGE SCALE GENOMIC DNA]</scope>
    <source>
        <strain evidence="7">S13-6-6</strain>
    </source>
</reference>
<feature type="domain" description="PAC" evidence="5">
    <location>
        <begin position="81"/>
        <end position="129"/>
    </location>
</feature>
<dbReference type="EMBL" id="CP060007">
    <property type="protein sequence ID" value="QNA46134.1"/>
    <property type="molecule type" value="Genomic_DNA"/>
</dbReference>
<dbReference type="SUPFAM" id="SSF55785">
    <property type="entry name" value="PYP-like sensor domain (PAS domain)"/>
    <property type="match status" value="1"/>
</dbReference>
<dbReference type="NCBIfam" id="TIGR00229">
    <property type="entry name" value="sensory_box"/>
    <property type="match status" value="1"/>
</dbReference>
<dbReference type="InterPro" id="IPR000014">
    <property type="entry name" value="PAS"/>
</dbReference>
<evidence type="ECO:0000259" key="5">
    <source>
        <dbReference type="PROSITE" id="PS50113"/>
    </source>
</evidence>
<dbReference type="InterPro" id="IPR050482">
    <property type="entry name" value="Sensor_HK_TwoCompSys"/>
</dbReference>
<accession>A0A7G5XKY1</accession>
<proteinExistence type="predicted"/>
<dbReference type="GO" id="GO:0000160">
    <property type="term" value="P:phosphorelay signal transduction system"/>
    <property type="evidence" value="ECO:0007669"/>
    <property type="project" value="UniProtKB-KW"/>
</dbReference>
<dbReference type="Pfam" id="PF08447">
    <property type="entry name" value="PAS_3"/>
    <property type="match status" value="1"/>
</dbReference>
<protein>
    <submittedName>
        <fullName evidence="6">PAS domain S-box protein</fullName>
    </submittedName>
</protein>
<evidence type="ECO:0000256" key="3">
    <source>
        <dbReference type="ARBA" id="ARBA00023012"/>
    </source>
</evidence>
<sequence length="343" mass="39049">MMISQSSTEFELLPFFELTPDLVCIAGKDGYFRKINQSVIDKLGYTKEELFSRLISSFIHPDDREQTQLTRVKMIEGQPLVNFQNRYIHKNGSIIWLEWTSIYFADKELVFAIAKDVTRRKETELQIEEKYIRFKGLANHFKGSIERDRKYLSVELHEELAQLLAVLKIDIDWIKAKQADLPEDVSNRLEHAGIITELLIKTIQRISFTISPGMLNDLGLVETLRWHCNEFSLVASIDCRLQGNCNDALLSKEMQLDLFRICQEALHNILYHAEATVASLTITETDTELSFIITDNGKGFDVTAVQQSNGLTVMKERAASINAEVTVTSKPGSGTEVSVKLKK</sequence>
<evidence type="ECO:0000313" key="7">
    <source>
        <dbReference type="Proteomes" id="UP000515344"/>
    </source>
</evidence>
<organism evidence="6 7">
    <name type="scientific">Lacibacter sediminis</name>
    <dbReference type="NCBI Taxonomy" id="2760713"/>
    <lineage>
        <taxon>Bacteria</taxon>
        <taxon>Pseudomonadati</taxon>
        <taxon>Bacteroidota</taxon>
        <taxon>Chitinophagia</taxon>
        <taxon>Chitinophagales</taxon>
        <taxon>Chitinophagaceae</taxon>
        <taxon>Lacibacter</taxon>
    </lineage>
</organism>
<keyword evidence="2" id="KW-0418">Kinase</keyword>
<dbReference type="AlphaFoldDB" id="A0A7G5XKY1"/>
<dbReference type="KEGG" id="lacs:H4075_08125"/>